<dbReference type="WBParaSite" id="nRc.2.0.1.t30397-RA">
    <property type="protein sequence ID" value="nRc.2.0.1.t30397-RA"/>
    <property type="gene ID" value="nRc.2.0.1.g30397"/>
</dbReference>
<dbReference type="AlphaFoldDB" id="A0A915JXG2"/>
<dbReference type="Proteomes" id="UP000887565">
    <property type="component" value="Unplaced"/>
</dbReference>
<proteinExistence type="predicted"/>
<evidence type="ECO:0000313" key="1">
    <source>
        <dbReference type="Proteomes" id="UP000887565"/>
    </source>
</evidence>
<protein>
    <submittedName>
        <fullName evidence="2">Uncharacterized protein</fullName>
    </submittedName>
</protein>
<name>A0A915JXG2_ROMCU</name>
<dbReference type="InterPro" id="IPR011049">
    <property type="entry name" value="Serralysin-like_metalloprot_C"/>
</dbReference>
<sequence length="634" mass="71790">MAATTATEIGDLLFRNFDQHVDRTIHHSATIEKPNNFKDALEMYCYRNKIHKLQNPAALLYMIMGYLSTYPRKKRIGVKNIFLSRDEEMIKVLAQYTPAKAKNSVDLSPFYRAFVIHINPTTPPKRLDINDYESMEKILSISNQNPYGYKSALKSALERVQYIVIKRPRIGTVYSVLTDEGTKMYLANKATPFVVETESAPLAATRDSIYKPYAMLLAYSGDQSMQVYSFKNAEISDNRVSFVLKRNHLTSGVAIHILEDPIDGSSTGTYLAPDYHEIEKQLNNEQAKRSIEILSNMEQFQIHAAPSLKSCEPIKSLNICMNGVKEVENNVANFTRLGNFYSRTWPDTPNNFRVICADAGHKRQRLYPRLEYTIESWLSQGKTPKNEKLALECYSSEALFDSNLKKGTKAFLKAASGNDTIIGFRDRSNIISFAGGRKYFVGGAESDTFILHGEDVAMGFLDGGIGSDVLDFSKYAKKELQIQFYNGYKTAHILVVSGTNYRLDIDNIENFVGRPDAQDKMVTNCRTSFVDLQGGTEQLSDLINILQSQDQFCEYRLAVALWHNTHVMNQACSGTFSYELNKDSKSGLVYLKNYCKGNSTAQSIVKINMPLRAVSKMQRLVDDEQHQLEIQFEN</sequence>
<organism evidence="1 2">
    <name type="scientific">Romanomermis culicivorax</name>
    <name type="common">Nematode worm</name>
    <dbReference type="NCBI Taxonomy" id="13658"/>
    <lineage>
        <taxon>Eukaryota</taxon>
        <taxon>Metazoa</taxon>
        <taxon>Ecdysozoa</taxon>
        <taxon>Nematoda</taxon>
        <taxon>Enoplea</taxon>
        <taxon>Dorylaimia</taxon>
        <taxon>Mermithida</taxon>
        <taxon>Mermithoidea</taxon>
        <taxon>Mermithidae</taxon>
        <taxon>Romanomermis</taxon>
    </lineage>
</organism>
<keyword evidence="1" id="KW-1185">Reference proteome</keyword>
<reference evidence="2" key="1">
    <citation type="submission" date="2022-11" db="UniProtKB">
        <authorList>
            <consortium name="WormBaseParasite"/>
        </authorList>
    </citation>
    <scope>IDENTIFICATION</scope>
</reference>
<accession>A0A915JXG2</accession>
<dbReference type="SUPFAM" id="SSF51120">
    <property type="entry name" value="beta-Roll"/>
    <property type="match status" value="1"/>
</dbReference>
<evidence type="ECO:0000313" key="2">
    <source>
        <dbReference type="WBParaSite" id="nRc.2.0.1.t30397-RA"/>
    </source>
</evidence>